<dbReference type="InterPro" id="IPR036102">
    <property type="entry name" value="OsmC/Ohrsf"/>
</dbReference>
<dbReference type="PANTHER" id="PTHR34352">
    <property type="entry name" value="PROTEIN YHFA"/>
    <property type="match status" value="1"/>
</dbReference>
<reference evidence="2" key="1">
    <citation type="journal article" date="2019" name="Int. J. Syst. Evol. Microbiol.">
        <title>The Global Catalogue of Microorganisms (GCM) 10K type strain sequencing project: providing services to taxonomists for standard genome sequencing and annotation.</title>
        <authorList>
            <consortium name="The Broad Institute Genomics Platform"/>
            <consortium name="The Broad Institute Genome Sequencing Center for Infectious Disease"/>
            <person name="Wu L."/>
            <person name="Ma J."/>
        </authorList>
    </citation>
    <scope>NUCLEOTIDE SEQUENCE [LARGE SCALE GENOMIC DNA]</scope>
    <source>
        <strain evidence="2">JCM 18326</strain>
    </source>
</reference>
<dbReference type="RefSeq" id="WP_345369432.1">
    <property type="nucleotide sequence ID" value="NZ_BAABJX010000016.1"/>
</dbReference>
<sequence>MKIELNRLNDGIHFEAVSEEGLKVEMDGKPGSELGEGKAMSPMQLVLSALAGCSVFDIVGILKKQRQDLKDVKISIEGDRKEGAPSPFTKAHLHFKMYGDLDEKKVARAIELGVDKYCSVGEMVGKTAEITHSFEIINE</sequence>
<dbReference type="PANTHER" id="PTHR34352:SF1">
    <property type="entry name" value="PROTEIN YHFA"/>
    <property type="match status" value="1"/>
</dbReference>
<dbReference type="SUPFAM" id="SSF82784">
    <property type="entry name" value="OsmC-like"/>
    <property type="match status" value="1"/>
</dbReference>
<gene>
    <name evidence="1" type="ORF">GCM10023331_08280</name>
</gene>
<organism evidence="1 2">
    <name type="scientific">Algivirga pacifica</name>
    <dbReference type="NCBI Taxonomy" id="1162670"/>
    <lineage>
        <taxon>Bacteria</taxon>
        <taxon>Pseudomonadati</taxon>
        <taxon>Bacteroidota</taxon>
        <taxon>Cytophagia</taxon>
        <taxon>Cytophagales</taxon>
        <taxon>Flammeovirgaceae</taxon>
        <taxon>Algivirga</taxon>
    </lineage>
</organism>
<name>A0ABP9D5N5_9BACT</name>
<dbReference type="InterPro" id="IPR015946">
    <property type="entry name" value="KH_dom-like_a/b"/>
</dbReference>
<keyword evidence="2" id="KW-1185">Reference proteome</keyword>
<dbReference type="Gene3D" id="3.30.300.20">
    <property type="match status" value="1"/>
</dbReference>
<evidence type="ECO:0000313" key="1">
    <source>
        <dbReference type="EMBL" id="GAA4826007.1"/>
    </source>
</evidence>
<comment type="caution">
    <text evidence="1">The sequence shown here is derived from an EMBL/GenBank/DDBJ whole genome shotgun (WGS) entry which is preliminary data.</text>
</comment>
<dbReference type="Proteomes" id="UP001500298">
    <property type="component" value="Unassembled WGS sequence"/>
</dbReference>
<dbReference type="InterPro" id="IPR003718">
    <property type="entry name" value="OsmC/Ohr_fam"/>
</dbReference>
<dbReference type="Pfam" id="PF02566">
    <property type="entry name" value="OsmC"/>
    <property type="match status" value="1"/>
</dbReference>
<dbReference type="EMBL" id="BAABJX010000016">
    <property type="protein sequence ID" value="GAA4826007.1"/>
    <property type="molecule type" value="Genomic_DNA"/>
</dbReference>
<accession>A0ABP9D5N5</accession>
<proteinExistence type="predicted"/>
<evidence type="ECO:0000313" key="2">
    <source>
        <dbReference type="Proteomes" id="UP001500298"/>
    </source>
</evidence>
<protein>
    <submittedName>
        <fullName evidence="1">OsmC family protein</fullName>
    </submittedName>
</protein>